<dbReference type="InterPro" id="IPR041916">
    <property type="entry name" value="Anti_sigma_zinc_sf"/>
</dbReference>
<evidence type="ECO:0000256" key="1">
    <source>
        <dbReference type="ARBA" id="ARBA00010641"/>
    </source>
</evidence>
<dbReference type="GO" id="GO:0016987">
    <property type="term" value="F:sigma factor activity"/>
    <property type="evidence" value="ECO:0007669"/>
    <property type="project" value="UniProtKB-KW"/>
</dbReference>
<sequence>MPTATADYTHRDDAELAESVRAGTVAAFGPLYERHVGAATRRARRFARCRAEAEALVSDGFARLLEILLAGGGPTESFRAYLLTTITRLAYTRSRQEQREWPMEDPPVDAAVLAGQGSTSFQDYGLEGRLDRMLALRAYERLSPTAQQVLWYTEVLAMSPADTAPLLRIGVDAVSSRAYRARDDLRIAFLAAHVDRNRCAPRCTSTVDRLSRWTRKAVCHSRRRVEQHLDGCSSCRSLAAELVSVNATLPPIHPHPINSSLEADAVATERIPADED</sequence>
<evidence type="ECO:0000313" key="7">
    <source>
        <dbReference type="EMBL" id="SDM27167.1"/>
    </source>
</evidence>
<evidence type="ECO:0000313" key="8">
    <source>
        <dbReference type="Proteomes" id="UP000199682"/>
    </source>
</evidence>
<proteinExistence type="inferred from homology"/>
<reference evidence="8" key="1">
    <citation type="submission" date="2016-10" db="EMBL/GenBank/DDBJ databases">
        <authorList>
            <person name="Varghese N."/>
            <person name="Submissions S."/>
        </authorList>
    </citation>
    <scope>NUCLEOTIDE SEQUENCE [LARGE SCALE GENOMIC DNA]</scope>
    <source>
        <strain evidence="8">DSM 44796</strain>
    </source>
</reference>
<evidence type="ECO:0000256" key="2">
    <source>
        <dbReference type="ARBA" id="ARBA00023015"/>
    </source>
</evidence>
<dbReference type="PANTHER" id="PTHR43133">
    <property type="entry name" value="RNA POLYMERASE ECF-TYPE SIGMA FACTO"/>
    <property type="match status" value="1"/>
</dbReference>
<dbReference type="SUPFAM" id="SSF88659">
    <property type="entry name" value="Sigma3 and sigma4 domains of RNA polymerase sigma factors"/>
    <property type="match status" value="1"/>
</dbReference>
<comment type="similarity">
    <text evidence="1">Belongs to the sigma-70 factor family. ECF subfamily.</text>
</comment>
<keyword evidence="3" id="KW-0731">Sigma factor</keyword>
<dbReference type="PANTHER" id="PTHR43133:SF8">
    <property type="entry name" value="RNA POLYMERASE SIGMA FACTOR HI_1459-RELATED"/>
    <property type="match status" value="1"/>
</dbReference>
<dbReference type="InterPro" id="IPR036388">
    <property type="entry name" value="WH-like_DNA-bd_sf"/>
</dbReference>
<protein>
    <submittedName>
        <fullName evidence="7">RNA polymerase sigma factor, sigma-70 family</fullName>
    </submittedName>
</protein>
<dbReference type="SUPFAM" id="SSF88946">
    <property type="entry name" value="Sigma2 domain of RNA polymerase sigma factors"/>
    <property type="match status" value="1"/>
</dbReference>
<feature type="domain" description="RNA polymerase sigma-70 region 2" evidence="6">
    <location>
        <begin position="31"/>
        <end position="99"/>
    </location>
</feature>
<evidence type="ECO:0000256" key="3">
    <source>
        <dbReference type="ARBA" id="ARBA00023082"/>
    </source>
</evidence>
<evidence type="ECO:0000259" key="6">
    <source>
        <dbReference type="Pfam" id="PF04542"/>
    </source>
</evidence>
<organism evidence="7 8">
    <name type="scientific">Lentzea albidocapillata subsp. violacea</name>
    <dbReference type="NCBI Taxonomy" id="128104"/>
    <lineage>
        <taxon>Bacteria</taxon>
        <taxon>Bacillati</taxon>
        <taxon>Actinomycetota</taxon>
        <taxon>Actinomycetes</taxon>
        <taxon>Pseudonocardiales</taxon>
        <taxon>Pseudonocardiaceae</taxon>
        <taxon>Lentzea</taxon>
    </lineage>
</organism>
<evidence type="ECO:0000256" key="5">
    <source>
        <dbReference type="ARBA" id="ARBA00023163"/>
    </source>
</evidence>
<keyword evidence="5" id="KW-0804">Transcription</keyword>
<dbReference type="Pfam" id="PF04542">
    <property type="entry name" value="Sigma70_r2"/>
    <property type="match status" value="1"/>
</dbReference>
<dbReference type="InterPro" id="IPR013325">
    <property type="entry name" value="RNA_pol_sigma_r2"/>
</dbReference>
<keyword evidence="4" id="KW-0238">DNA-binding</keyword>
<accession>A0A1G9RVX5</accession>
<dbReference type="GO" id="GO:0006352">
    <property type="term" value="P:DNA-templated transcription initiation"/>
    <property type="evidence" value="ECO:0007669"/>
    <property type="project" value="InterPro"/>
</dbReference>
<dbReference type="Gene3D" id="1.10.10.1320">
    <property type="entry name" value="Anti-sigma factor, zinc-finger domain"/>
    <property type="match status" value="1"/>
</dbReference>
<dbReference type="EMBL" id="FNET01000019">
    <property type="protein sequence ID" value="SDM27167.1"/>
    <property type="molecule type" value="Genomic_DNA"/>
</dbReference>
<dbReference type="Proteomes" id="UP000199682">
    <property type="component" value="Unassembled WGS sequence"/>
</dbReference>
<dbReference type="InterPro" id="IPR007627">
    <property type="entry name" value="RNA_pol_sigma70_r2"/>
</dbReference>
<dbReference type="GO" id="GO:0003677">
    <property type="term" value="F:DNA binding"/>
    <property type="evidence" value="ECO:0007669"/>
    <property type="project" value="UniProtKB-KW"/>
</dbReference>
<evidence type="ECO:0000256" key="4">
    <source>
        <dbReference type="ARBA" id="ARBA00023125"/>
    </source>
</evidence>
<dbReference type="InterPro" id="IPR039425">
    <property type="entry name" value="RNA_pol_sigma-70-like"/>
</dbReference>
<dbReference type="RefSeq" id="WP_090011827.1">
    <property type="nucleotide sequence ID" value="NZ_FNET01000019.1"/>
</dbReference>
<keyword evidence="2" id="KW-0805">Transcription regulation</keyword>
<dbReference type="Gene3D" id="1.10.10.10">
    <property type="entry name" value="Winged helix-like DNA-binding domain superfamily/Winged helix DNA-binding domain"/>
    <property type="match status" value="1"/>
</dbReference>
<gene>
    <name evidence="7" type="ORF">SAMN04488074_11931</name>
</gene>
<name>A0A1G9RVX5_9PSEU</name>
<dbReference type="Gene3D" id="1.10.1740.10">
    <property type="match status" value="1"/>
</dbReference>
<dbReference type="InterPro" id="IPR013324">
    <property type="entry name" value="RNA_pol_sigma_r3/r4-like"/>
</dbReference>
<dbReference type="AlphaFoldDB" id="A0A1G9RVX5"/>